<evidence type="ECO:0000313" key="2">
    <source>
        <dbReference type="Proteomes" id="UP000000600"/>
    </source>
</evidence>
<organism evidence="1 2">
    <name type="scientific">Paramecium tetraurelia</name>
    <dbReference type="NCBI Taxonomy" id="5888"/>
    <lineage>
        <taxon>Eukaryota</taxon>
        <taxon>Sar</taxon>
        <taxon>Alveolata</taxon>
        <taxon>Ciliophora</taxon>
        <taxon>Intramacronucleata</taxon>
        <taxon>Oligohymenophorea</taxon>
        <taxon>Peniculida</taxon>
        <taxon>Parameciidae</taxon>
        <taxon>Paramecium</taxon>
    </lineage>
</organism>
<reference evidence="1 2" key="1">
    <citation type="journal article" date="2006" name="Nature">
        <title>Global trends of whole-genome duplications revealed by the ciliate Paramecium tetraurelia.</title>
        <authorList>
            <consortium name="Genoscope"/>
            <person name="Aury J.-M."/>
            <person name="Jaillon O."/>
            <person name="Duret L."/>
            <person name="Noel B."/>
            <person name="Jubin C."/>
            <person name="Porcel B.M."/>
            <person name="Segurens B."/>
            <person name="Daubin V."/>
            <person name="Anthouard V."/>
            <person name="Aiach N."/>
            <person name="Arnaiz O."/>
            <person name="Billaut A."/>
            <person name="Beisson J."/>
            <person name="Blanc I."/>
            <person name="Bouhouche K."/>
            <person name="Camara F."/>
            <person name="Duharcourt S."/>
            <person name="Guigo R."/>
            <person name="Gogendeau D."/>
            <person name="Katinka M."/>
            <person name="Keller A.-M."/>
            <person name="Kissmehl R."/>
            <person name="Klotz C."/>
            <person name="Koll F."/>
            <person name="Le Moue A."/>
            <person name="Lepere C."/>
            <person name="Malinsky S."/>
            <person name="Nowacki M."/>
            <person name="Nowak J.K."/>
            <person name="Plattner H."/>
            <person name="Poulain J."/>
            <person name="Ruiz F."/>
            <person name="Serrano V."/>
            <person name="Zagulski M."/>
            <person name="Dessen P."/>
            <person name="Betermier M."/>
            <person name="Weissenbach J."/>
            <person name="Scarpelli C."/>
            <person name="Schachter V."/>
            <person name="Sperling L."/>
            <person name="Meyer E."/>
            <person name="Cohen J."/>
            <person name="Wincker P."/>
        </authorList>
    </citation>
    <scope>NUCLEOTIDE SEQUENCE [LARGE SCALE GENOMIC DNA]</scope>
    <source>
        <strain evidence="1 2">Stock d4-2</strain>
    </source>
</reference>
<dbReference type="HOGENOM" id="CLU_1312298_0_0_1"/>
<accession>A0CNU3</accession>
<protein>
    <submittedName>
        <fullName evidence="1">Uncharacterized protein</fullName>
    </submittedName>
</protein>
<sequence>MYFSDNEYYSLVESIKELHNFTVLQQQSLTDNTKVLLSLNNSYQNNAQAILKLLLQGIGQKSQERSEKILEIDLRDCPEILETHFQNSLNQIQNKNKEIIDKLLICQQKIEFRAKRQKCLQKNAYWELALKEEVEIMRKKTLQLNEALQQHSIKIQHEERVNQMPVRDLNDNFEQESLNLLKNLKDDYIKQLKQLQQSQKVIRQFNEVLE</sequence>
<dbReference type="AlphaFoldDB" id="A0CNU3"/>
<dbReference type="KEGG" id="ptm:GSPATT00008902001"/>
<dbReference type="OrthoDB" id="305960at2759"/>
<dbReference type="RefSeq" id="XP_001439857.1">
    <property type="nucleotide sequence ID" value="XM_001439820.1"/>
</dbReference>
<dbReference type="EMBL" id="CT868119">
    <property type="protein sequence ID" value="CAK72460.1"/>
    <property type="molecule type" value="Genomic_DNA"/>
</dbReference>
<proteinExistence type="predicted"/>
<dbReference type="Proteomes" id="UP000000600">
    <property type="component" value="Unassembled WGS sequence"/>
</dbReference>
<dbReference type="GeneID" id="5025642"/>
<evidence type="ECO:0000313" key="1">
    <source>
        <dbReference type="EMBL" id="CAK72460.1"/>
    </source>
</evidence>
<dbReference type="OMA" id="LQKNASW"/>
<name>A0CNU3_PARTE</name>
<keyword evidence="2" id="KW-1185">Reference proteome</keyword>
<gene>
    <name evidence="1" type="ORF">GSPATT00008902001</name>
</gene>
<dbReference type="InParanoid" id="A0CNU3"/>